<proteinExistence type="predicted"/>
<feature type="coiled-coil region" evidence="1">
    <location>
        <begin position="194"/>
        <end position="221"/>
    </location>
</feature>
<organism evidence="2 3">
    <name type="scientific">Actinia tenebrosa</name>
    <name type="common">Australian red waratah sea anemone</name>
    <dbReference type="NCBI Taxonomy" id="6105"/>
    <lineage>
        <taxon>Eukaryota</taxon>
        <taxon>Metazoa</taxon>
        <taxon>Cnidaria</taxon>
        <taxon>Anthozoa</taxon>
        <taxon>Hexacorallia</taxon>
        <taxon>Actiniaria</taxon>
        <taxon>Actiniidae</taxon>
        <taxon>Actinia</taxon>
    </lineage>
</organism>
<sequence>MLYEDDTQICLTSGNEHGVTVDKIENCIKHIIGWCSNNFLLCNTDKTKVIHFSSKFSSAEPIHVVNIGADAVQLKPEVCNLGIMLDKHLVMTKQINDESKQVVCSSHFSEKDIDKTLTGIKKLKRDAEPSLGHQWSKPKDTNKRALPKSRKVETLDKRNEDIVTSCDIEEDVAVPVENIDNMEGYQENSQDDLIKELRMQVDGLQKQVQSLNDECQYHKSKYFLSITPLISF</sequence>
<gene>
    <name evidence="3" type="primary">LOC116286836</name>
</gene>
<dbReference type="KEGG" id="aten:116286836"/>
<dbReference type="InParanoid" id="A0A6P8H950"/>
<dbReference type="RefSeq" id="XP_031549282.1">
    <property type="nucleotide sequence ID" value="XM_031693422.1"/>
</dbReference>
<keyword evidence="1" id="KW-0175">Coiled coil</keyword>
<keyword evidence="2" id="KW-1185">Reference proteome</keyword>
<reference evidence="3" key="1">
    <citation type="submission" date="2025-08" db="UniProtKB">
        <authorList>
            <consortium name="RefSeq"/>
        </authorList>
    </citation>
    <scope>IDENTIFICATION</scope>
    <source>
        <tissue evidence="3">Tentacle</tissue>
    </source>
</reference>
<evidence type="ECO:0000313" key="3">
    <source>
        <dbReference type="RefSeq" id="XP_031549282.1"/>
    </source>
</evidence>
<evidence type="ECO:0000256" key="1">
    <source>
        <dbReference type="SAM" id="Coils"/>
    </source>
</evidence>
<accession>A0A6P8H950</accession>
<dbReference type="OrthoDB" id="7331812at2759"/>
<dbReference type="AlphaFoldDB" id="A0A6P8H950"/>
<dbReference type="GeneID" id="116286836"/>
<protein>
    <submittedName>
        <fullName evidence="3">Uncharacterized protein LOC116286836</fullName>
    </submittedName>
</protein>
<dbReference type="Proteomes" id="UP000515163">
    <property type="component" value="Unplaced"/>
</dbReference>
<evidence type="ECO:0000313" key="2">
    <source>
        <dbReference type="Proteomes" id="UP000515163"/>
    </source>
</evidence>
<name>A0A6P8H950_ACTTE</name>